<feature type="transmembrane region" description="Helical" evidence="1">
    <location>
        <begin position="137"/>
        <end position="156"/>
    </location>
</feature>
<feature type="transmembrane region" description="Helical" evidence="1">
    <location>
        <begin position="12"/>
        <end position="32"/>
    </location>
</feature>
<evidence type="ECO:0000313" key="2">
    <source>
        <dbReference type="EMBL" id="ANF25582.1"/>
    </source>
</evidence>
<keyword evidence="1" id="KW-1133">Transmembrane helix</keyword>
<name>A0A172WQ45_STUST</name>
<protein>
    <recommendedName>
        <fullName evidence="4">Intracellular septation protein A</fullName>
    </recommendedName>
</protein>
<dbReference type="Proteomes" id="UP000077787">
    <property type="component" value="Chromosome"/>
</dbReference>
<gene>
    <name evidence="2" type="ORF">PS273GM_10670</name>
</gene>
<feature type="transmembrane region" description="Helical" evidence="1">
    <location>
        <begin position="87"/>
        <end position="108"/>
    </location>
</feature>
<dbReference type="RefSeq" id="WP_045430742.1">
    <property type="nucleotide sequence ID" value="NZ_CP015641.1"/>
</dbReference>
<organism evidence="2 3">
    <name type="scientific">Stutzerimonas stutzeri</name>
    <name type="common">Pseudomonas stutzeri</name>
    <dbReference type="NCBI Taxonomy" id="316"/>
    <lineage>
        <taxon>Bacteria</taxon>
        <taxon>Pseudomonadati</taxon>
        <taxon>Pseudomonadota</taxon>
        <taxon>Gammaproteobacteria</taxon>
        <taxon>Pseudomonadales</taxon>
        <taxon>Pseudomonadaceae</taxon>
        <taxon>Stutzerimonas</taxon>
    </lineage>
</organism>
<dbReference type="OrthoDB" id="8537043at2"/>
<reference evidence="2 3" key="1">
    <citation type="submission" date="2016-05" db="EMBL/GenBank/DDBJ databases">
        <title>Genome sequence of Pseudomonas stutzeri 273 and identification of the exopolysaccharide biosynthesis locus.</title>
        <authorList>
            <person name="Wu S."/>
            <person name="Sun C."/>
        </authorList>
    </citation>
    <scope>NUCLEOTIDE SEQUENCE [LARGE SCALE GENOMIC DNA]</scope>
    <source>
        <strain evidence="2 3">273</strain>
    </source>
</reference>
<evidence type="ECO:0000256" key="1">
    <source>
        <dbReference type="SAM" id="Phobius"/>
    </source>
</evidence>
<feature type="transmembrane region" description="Helical" evidence="1">
    <location>
        <begin position="38"/>
        <end position="56"/>
    </location>
</feature>
<keyword evidence="1" id="KW-0472">Membrane</keyword>
<sequence length="192" mass="21051">MQTPARTGTANASRLTGLALLLVGLAYPFVVYVGLEQLSPRLFALLLGALWLARLCSGKQTPLSNTVAATALLFCLLLGLADEPALLRWYPVLISLALLGLFAGSLYSGMPIIERLARLSEPELPPAAVRYTRQVTWVWVGYFIVNAGIASALALWAPLSWWTLYTGFIAYLLMGLLFAGEWLIRQRVRNVT</sequence>
<dbReference type="AlphaFoldDB" id="A0A172WQ45"/>
<proteinExistence type="predicted"/>
<keyword evidence="1" id="KW-0812">Transmembrane</keyword>
<evidence type="ECO:0000313" key="3">
    <source>
        <dbReference type="Proteomes" id="UP000077787"/>
    </source>
</evidence>
<evidence type="ECO:0008006" key="4">
    <source>
        <dbReference type="Google" id="ProtNLM"/>
    </source>
</evidence>
<feature type="transmembrane region" description="Helical" evidence="1">
    <location>
        <begin position="63"/>
        <end position="81"/>
    </location>
</feature>
<feature type="transmembrane region" description="Helical" evidence="1">
    <location>
        <begin position="162"/>
        <end position="184"/>
    </location>
</feature>
<dbReference type="EMBL" id="CP015641">
    <property type="protein sequence ID" value="ANF25582.1"/>
    <property type="molecule type" value="Genomic_DNA"/>
</dbReference>
<accession>A0A172WQ45</accession>